<name>A0ABN3VI37_9PSEU</name>
<feature type="region of interest" description="Disordered" evidence="1">
    <location>
        <begin position="1"/>
        <end position="118"/>
    </location>
</feature>
<evidence type="ECO:0000313" key="2">
    <source>
        <dbReference type="EMBL" id="GAA2798756.1"/>
    </source>
</evidence>
<dbReference type="Proteomes" id="UP001500979">
    <property type="component" value="Unassembled WGS sequence"/>
</dbReference>
<comment type="caution">
    <text evidence="2">The sequence shown here is derived from an EMBL/GenBank/DDBJ whole genome shotgun (WGS) entry which is preliminary data.</text>
</comment>
<sequence>MVASGQDPLGRNGFHHATVSLSPEGITGRDTLRTSLPGGPSAVTTALTHSDHGETPSDPPAAGTTPPSLPEPERTATTTQWPCAPSPADTTDTRSEPTFAGQPSSVPAEPAGLEERDRQLARAACQAWAELPTPDVVAAVEAGQLAAAAETAAGSGDEAGLRTASKTGQAAAAVQRQGLAPISAAPADWAGFGDVIPVLSASPGAGASLVATVLADAMQIAGLRVLLVDTADPARSGLAAAARTEGPVLAGPHPSVRIRVSWRAQALLARVETDLPVITPGMVPPPRFFRPSTQSVQATVVDLGHDAWRIGAHPLAGAGAWLRTGTPPPRPVLVCRATRPSVLHAEQVLARLDAWSGTGATTPPAQLVVVGAKRWPAGVPGGAGRRVSALLGDALFLPHDPDLATTGITAEVTPKRLREAITPLLRRWELLPQPASRRTKGTGK</sequence>
<dbReference type="Gene3D" id="3.40.50.300">
    <property type="entry name" value="P-loop containing nucleotide triphosphate hydrolases"/>
    <property type="match status" value="1"/>
</dbReference>
<dbReference type="RefSeq" id="WP_344681441.1">
    <property type="nucleotide sequence ID" value="NZ_BAAAUX010000015.1"/>
</dbReference>
<reference evidence="2 3" key="1">
    <citation type="journal article" date="2019" name="Int. J. Syst. Evol. Microbiol.">
        <title>The Global Catalogue of Microorganisms (GCM) 10K type strain sequencing project: providing services to taxonomists for standard genome sequencing and annotation.</title>
        <authorList>
            <consortium name="The Broad Institute Genomics Platform"/>
            <consortium name="The Broad Institute Genome Sequencing Center for Infectious Disease"/>
            <person name="Wu L."/>
            <person name="Ma J."/>
        </authorList>
    </citation>
    <scope>NUCLEOTIDE SEQUENCE [LARGE SCALE GENOMIC DNA]</scope>
    <source>
        <strain evidence="2 3">JCM 9383</strain>
    </source>
</reference>
<dbReference type="SUPFAM" id="SSF52540">
    <property type="entry name" value="P-loop containing nucleoside triphosphate hydrolases"/>
    <property type="match status" value="1"/>
</dbReference>
<gene>
    <name evidence="2" type="ORF">GCM10010470_37420</name>
</gene>
<dbReference type="InterPro" id="IPR027417">
    <property type="entry name" value="P-loop_NTPase"/>
</dbReference>
<evidence type="ECO:0008006" key="4">
    <source>
        <dbReference type="Google" id="ProtNLM"/>
    </source>
</evidence>
<organism evidence="2 3">
    <name type="scientific">Saccharopolyspora taberi</name>
    <dbReference type="NCBI Taxonomy" id="60895"/>
    <lineage>
        <taxon>Bacteria</taxon>
        <taxon>Bacillati</taxon>
        <taxon>Actinomycetota</taxon>
        <taxon>Actinomycetes</taxon>
        <taxon>Pseudonocardiales</taxon>
        <taxon>Pseudonocardiaceae</taxon>
        <taxon>Saccharopolyspora</taxon>
    </lineage>
</organism>
<dbReference type="EMBL" id="BAAAUX010000015">
    <property type="protein sequence ID" value="GAA2798756.1"/>
    <property type="molecule type" value="Genomic_DNA"/>
</dbReference>
<keyword evidence="3" id="KW-1185">Reference proteome</keyword>
<evidence type="ECO:0000256" key="1">
    <source>
        <dbReference type="SAM" id="MobiDB-lite"/>
    </source>
</evidence>
<accession>A0ABN3VI37</accession>
<proteinExistence type="predicted"/>
<protein>
    <recommendedName>
        <fullName evidence="4">MinD-like ATPase involved in chromosome partitioning or flagellar assembly</fullName>
    </recommendedName>
</protein>
<evidence type="ECO:0000313" key="3">
    <source>
        <dbReference type="Proteomes" id="UP001500979"/>
    </source>
</evidence>